<dbReference type="SUPFAM" id="SSF50494">
    <property type="entry name" value="Trypsin-like serine proteases"/>
    <property type="match status" value="1"/>
</dbReference>
<dbReference type="PANTHER" id="PTHR14389:SF3">
    <property type="entry name" value="PROTEIN FAM111A-LIKE"/>
    <property type="match status" value="1"/>
</dbReference>
<dbReference type="Pfam" id="PF13365">
    <property type="entry name" value="Trypsin_2"/>
    <property type="match status" value="1"/>
</dbReference>
<dbReference type="Gene3D" id="2.40.10.10">
    <property type="entry name" value="Trypsin-like serine proteases"/>
    <property type="match status" value="2"/>
</dbReference>
<name>A0A3Q1F7I9_9TELE</name>
<reference evidence="2" key="1">
    <citation type="submission" date="2025-08" db="UniProtKB">
        <authorList>
            <consortium name="Ensembl"/>
        </authorList>
    </citation>
    <scope>IDENTIFICATION</scope>
</reference>
<organism evidence="2 3">
    <name type="scientific">Acanthochromis polyacanthus</name>
    <name type="common">spiny chromis</name>
    <dbReference type="NCBI Taxonomy" id="80966"/>
    <lineage>
        <taxon>Eukaryota</taxon>
        <taxon>Metazoa</taxon>
        <taxon>Chordata</taxon>
        <taxon>Craniata</taxon>
        <taxon>Vertebrata</taxon>
        <taxon>Euteleostomi</taxon>
        <taxon>Actinopterygii</taxon>
        <taxon>Neopterygii</taxon>
        <taxon>Teleostei</taxon>
        <taxon>Neoteleostei</taxon>
        <taxon>Acanthomorphata</taxon>
        <taxon>Ovalentaria</taxon>
        <taxon>Pomacentridae</taxon>
        <taxon>Acanthochromis</taxon>
    </lineage>
</organism>
<feature type="region of interest" description="Disordered" evidence="1">
    <location>
        <begin position="230"/>
        <end position="271"/>
    </location>
</feature>
<dbReference type="InterPro" id="IPR009003">
    <property type="entry name" value="Peptidase_S1_PA"/>
</dbReference>
<dbReference type="Proteomes" id="UP000257200">
    <property type="component" value="Unplaced"/>
</dbReference>
<dbReference type="STRING" id="80966.ENSAPOP00000013771"/>
<dbReference type="PANTHER" id="PTHR14389">
    <property type="entry name" value="SI:CH1073-475A24.1"/>
    <property type="match status" value="1"/>
</dbReference>
<dbReference type="GO" id="GO:0000785">
    <property type="term" value="C:chromatin"/>
    <property type="evidence" value="ECO:0007669"/>
    <property type="project" value="TreeGrafter"/>
</dbReference>
<feature type="compositionally biased region" description="Polar residues" evidence="1">
    <location>
        <begin position="261"/>
        <end position="271"/>
    </location>
</feature>
<feature type="region of interest" description="Disordered" evidence="1">
    <location>
        <begin position="1"/>
        <end position="39"/>
    </location>
</feature>
<dbReference type="InterPro" id="IPR043504">
    <property type="entry name" value="Peptidase_S1_PA_chymotrypsin"/>
</dbReference>
<dbReference type="GeneTree" id="ENSGT00390000005182"/>
<dbReference type="AlphaFoldDB" id="A0A3Q1F7I9"/>
<evidence type="ECO:0000256" key="1">
    <source>
        <dbReference type="SAM" id="MobiDB-lite"/>
    </source>
</evidence>
<dbReference type="GO" id="GO:0005634">
    <property type="term" value="C:nucleus"/>
    <property type="evidence" value="ECO:0007669"/>
    <property type="project" value="TreeGrafter"/>
</dbReference>
<accession>A0A3Q1F7I9</accession>
<dbReference type="Ensembl" id="ENSAPOT00000032547.1">
    <property type="protein sequence ID" value="ENSAPOP00000013771.1"/>
    <property type="gene ID" value="ENSAPOG00000016585.1"/>
</dbReference>
<reference evidence="2" key="2">
    <citation type="submission" date="2025-09" db="UniProtKB">
        <authorList>
            <consortium name="Ensembl"/>
        </authorList>
    </citation>
    <scope>IDENTIFICATION</scope>
</reference>
<protein>
    <submittedName>
        <fullName evidence="2">Protein FAM111A-like</fullName>
    </submittedName>
</protein>
<proteinExistence type="predicted"/>
<keyword evidence="3" id="KW-1185">Reference proteome</keyword>
<dbReference type="GO" id="GO:0006260">
    <property type="term" value="P:DNA replication"/>
    <property type="evidence" value="ECO:0007669"/>
    <property type="project" value="TreeGrafter"/>
</dbReference>
<dbReference type="InParanoid" id="A0A3Q1F7I9"/>
<sequence>MTTTNDGPAEIKMKTESENGESSTPPNPQPVAQEEEAHLTHSFEFRLSDKTDAMITCNKAGSVEDVLKRSSQFRQDAKKHKDKELVILKDGKAISSDFPCSLIEKNKRLILKYVKAVNKPEKKVSGCVTSRKEEPSSNLVMFHVLVKGGKNVVKILRNPALETEFQIQEVTIYAYKGEKVKHALQRDGHFLSTIFEKNCALFEKSTEVTTEMSNLVDDLGGKTFKIILLDKSSPPDSQPGSLDDAYITHSDSQGCGPDESQGPSQQSIPTDLENNVVPEEKPKLYGVMVPQFVLGPIPDSKNLYSQLSSEFKDSMKGRKTQVPSLSHIQNALRVEYGKNDDTCREVKTMKKLMELSDSVCQVRINGRPAGSGFLLFDKFVLTNAHVIENIPNHVSGQLNERVTVHFSFNDLEQPEGGSVVVEEVVGYEYCRDVSPCDWALLKLSANENFRPLVAHFGFLPKSGAICIIGHPNAGVKKIDPCLIVPTENRTQVVKRHEVENQGNIQLITSQFFEKTTISVQQQNQPLMYESCFYHGSSGSPVFDDHCNVVAMHTGGYGYSSTKEQTSVIEYGYPLSDIMEHMIIHLVEKEKFDVLKVFFTCGFAQRDIILRNVKKLVDSRNRTLFKDVVNNPLNITDTTLKELFEFFSHTEAPVQMEIN</sequence>
<evidence type="ECO:0000313" key="2">
    <source>
        <dbReference type="Ensembl" id="ENSAPOP00000013771.1"/>
    </source>
</evidence>
<evidence type="ECO:0000313" key="3">
    <source>
        <dbReference type="Proteomes" id="UP000257200"/>
    </source>
</evidence>